<dbReference type="AlphaFoldDB" id="A0A9D4UBL9"/>
<accession>A0A9D4UBL9</accession>
<evidence type="ECO:0000313" key="2">
    <source>
        <dbReference type="EMBL" id="KAI5065594.1"/>
    </source>
</evidence>
<organism evidence="1 3">
    <name type="scientific">Adiantum capillus-veneris</name>
    <name type="common">Maidenhair fern</name>
    <dbReference type="NCBI Taxonomy" id="13818"/>
    <lineage>
        <taxon>Eukaryota</taxon>
        <taxon>Viridiplantae</taxon>
        <taxon>Streptophyta</taxon>
        <taxon>Embryophyta</taxon>
        <taxon>Tracheophyta</taxon>
        <taxon>Polypodiopsida</taxon>
        <taxon>Polypodiidae</taxon>
        <taxon>Polypodiales</taxon>
        <taxon>Pteridineae</taxon>
        <taxon>Pteridaceae</taxon>
        <taxon>Vittarioideae</taxon>
        <taxon>Adiantum</taxon>
    </lineage>
</organism>
<keyword evidence="3" id="KW-1185">Reference proteome</keyword>
<dbReference type="Proteomes" id="UP000886520">
    <property type="component" value="Chromosome 19"/>
</dbReference>
<dbReference type="EMBL" id="JABFUD020000019">
    <property type="protein sequence ID" value="KAI5065044.1"/>
    <property type="molecule type" value="Genomic_DNA"/>
</dbReference>
<evidence type="ECO:0000313" key="1">
    <source>
        <dbReference type="EMBL" id="KAI5065044.1"/>
    </source>
</evidence>
<name>A0A9D4UBL9_ADICA</name>
<dbReference type="EMBL" id="JABFUD020000019">
    <property type="protein sequence ID" value="KAI5065594.1"/>
    <property type="molecule type" value="Genomic_DNA"/>
</dbReference>
<sequence>METFAPGKQLLDYPSLGRQATHGSVCLQPTVPTPCRKHEGPTLAFLDSPAALHSSRISTIAPSARSSLQLCVRNPVEGEHKFLNLSTTSIIEEVFVSRDLSSAIWPGHIEGASGFTLQTEDCS</sequence>
<protein>
    <submittedName>
        <fullName evidence="1">Uncharacterized protein</fullName>
    </submittedName>
</protein>
<comment type="caution">
    <text evidence="1">The sequence shown here is derived from an EMBL/GenBank/DDBJ whole genome shotgun (WGS) entry which is preliminary data.</text>
</comment>
<evidence type="ECO:0000313" key="3">
    <source>
        <dbReference type="Proteomes" id="UP000886520"/>
    </source>
</evidence>
<reference evidence="1" key="1">
    <citation type="submission" date="2021-01" db="EMBL/GenBank/DDBJ databases">
        <title>Adiantum capillus-veneris genome.</title>
        <authorList>
            <person name="Fang Y."/>
            <person name="Liao Q."/>
        </authorList>
    </citation>
    <scope>NUCLEOTIDE SEQUENCE</scope>
    <source>
        <strain evidence="1">H3</strain>
        <tissue evidence="1">Leaf</tissue>
    </source>
</reference>
<gene>
    <name evidence="1" type="ORF">GOP47_0019739</name>
    <name evidence="2" type="ORF">GOP47_0020289</name>
</gene>
<proteinExistence type="predicted"/>